<evidence type="ECO:0000313" key="2">
    <source>
        <dbReference type="EMBL" id="EKU27198.1"/>
    </source>
</evidence>
<proteinExistence type="predicted"/>
<dbReference type="STRING" id="1234409.C683_0855"/>
<dbReference type="eggNOG" id="COG2255">
    <property type="taxonomic scope" value="Bacteria"/>
</dbReference>
<dbReference type="Pfam" id="PF18555">
    <property type="entry name" value="MobL"/>
    <property type="match status" value="1"/>
</dbReference>
<name>K8ZKU1_9ENTE</name>
<dbReference type="RefSeq" id="WP_009490450.1">
    <property type="nucleotide sequence ID" value="NZ_AMYT01000018.1"/>
</dbReference>
<dbReference type="OrthoDB" id="3889159at2"/>
<protein>
    <submittedName>
        <fullName evidence="2">ATPase involved in DNA repair</fullName>
    </submittedName>
</protein>
<dbReference type="NCBIfam" id="NF041498">
    <property type="entry name" value="MobP2"/>
    <property type="match status" value="1"/>
</dbReference>
<dbReference type="EMBL" id="AMYT01000018">
    <property type="protein sequence ID" value="EKU27198.1"/>
    <property type="molecule type" value="Genomic_DNA"/>
</dbReference>
<dbReference type="Proteomes" id="UP000016057">
    <property type="component" value="Unassembled WGS sequence"/>
</dbReference>
<dbReference type="InterPro" id="IPR048101">
    <property type="entry name" value="MobP2"/>
</dbReference>
<feature type="coiled-coil region" evidence="1">
    <location>
        <begin position="81"/>
        <end position="139"/>
    </location>
</feature>
<organism evidence="2 3">
    <name type="scientific">Catellicoccus marimammalium M35/04/3</name>
    <dbReference type="NCBI Taxonomy" id="1234409"/>
    <lineage>
        <taxon>Bacteria</taxon>
        <taxon>Bacillati</taxon>
        <taxon>Bacillota</taxon>
        <taxon>Bacilli</taxon>
        <taxon>Lactobacillales</taxon>
        <taxon>Enterococcaceae</taxon>
        <taxon>Catellicoccus</taxon>
    </lineage>
</organism>
<evidence type="ECO:0000256" key="1">
    <source>
        <dbReference type="SAM" id="Coils"/>
    </source>
</evidence>
<gene>
    <name evidence="2" type="ORF">C683_0855</name>
</gene>
<keyword evidence="1" id="KW-0175">Coiled coil</keyword>
<dbReference type="AlphaFoldDB" id="K8ZKU1"/>
<dbReference type="InterPro" id="IPR041073">
    <property type="entry name" value="MobL"/>
</dbReference>
<dbReference type="PATRIC" id="fig|1234409.3.peg.805"/>
<sequence length="458" mass="54831">MKLESPYMVLMTEFVSGKNGSKSFSGFLKYMNRKDSKEEKLKKEKEEKFRNEGFKTYVNYMDREQALLKKDKLSPLELKELEFIAEEKPKLKEKLDSMRREEPRRTKIKNTGLFDFTSDDLTQEEVAKLRNDFNKAQENGNVMFTDVVSFDTKGLIEAGVYNPYTKELNREPLIEASRVMIREMIQDEKLNPETIFTGAIHYNTDHFHIHLATIEPKLSSRKIMNDGKQRGKRKPKTIERMKRNFSNALYDRTSVYKEMSQLRDSLRIDVKQDFHKKIKRNREIKHQFLRVKATLPEEKKNWNTHHLSDSAKKEMYQFIDLLMEKNEDFPLYKSIAKEENDFKAQVYGKLNENKNSYYENKLYGKDGIYYRLSNSILEEMKKEKPSNAKIKTKDYHYQPRDQTKNEIQYHTNSMFLQFKKMQRLMSNEVKQWKAEQEFEQTNQEIQRIQKAREYGLDL</sequence>
<comment type="caution">
    <text evidence="2">The sequence shown here is derived from an EMBL/GenBank/DDBJ whole genome shotgun (WGS) entry which is preliminary data.</text>
</comment>
<reference evidence="2 3" key="1">
    <citation type="journal article" date="2013" name="Genome Announc.">
        <title>Draft Genome Sequence of Catellicoccus marimammalium, a Novel Species Commonly Found in Gull Feces.</title>
        <authorList>
            <person name="Weigand M.R."/>
            <person name="Ryu H."/>
            <person name="Bozcek L."/>
            <person name="Konstantinidis K.T."/>
            <person name="Santo Domingo J.W."/>
        </authorList>
    </citation>
    <scope>NUCLEOTIDE SEQUENCE [LARGE SCALE GENOMIC DNA]</scope>
    <source>
        <strain evidence="2 3">M35/04/3</strain>
    </source>
</reference>
<evidence type="ECO:0000313" key="3">
    <source>
        <dbReference type="Proteomes" id="UP000016057"/>
    </source>
</evidence>
<keyword evidence="3" id="KW-1185">Reference proteome</keyword>
<accession>K8ZKU1</accession>